<protein>
    <submittedName>
        <fullName evidence="1">Uncharacterized protein</fullName>
    </submittedName>
</protein>
<organism evidence="1 2">
    <name type="scientific">Pleurodeles waltl</name>
    <name type="common">Iberian ribbed newt</name>
    <dbReference type="NCBI Taxonomy" id="8319"/>
    <lineage>
        <taxon>Eukaryota</taxon>
        <taxon>Metazoa</taxon>
        <taxon>Chordata</taxon>
        <taxon>Craniata</taxon>
        <taxon>Vertebrata</taxon>
        <taxon>Euteleostomi</taxon>
        <taxon>Amphibia</taxon>
        <taxon>Batrachia</taxon>
        <taxon>Caudata</taxon>
        <taxon>Salamandroidea</taxon>
        <taxon>Salamandridae</taxon>
        <taxon>Pleurodelinae</taxon>
        <taxon>Pleurodeles</taxon>
    </lineage>
</organism>
<dbReference type="EMBL" id="JANPWB010000010">
    <property type="protein sequence ID" value="KAJ1136847.1"/>
    <property type="molecule type" value="Genomic_DNA"/>
</dbReference>
<evidence type="ECO:0000313" key="2">
    <source>
        <dbReference type="Proteomes" id="UP001066276"/>
    </source>
</evidence>
<sequence length="130" mass="14949">MKRGCVHLLKSFFISVTKEAKLRFQVNSGSSELWLPKYQKFKRNIGIADYQMTGAAFYQDKEGLGSVHSKTRGRLINIKDFQITWTRVLRVIIKSKPSSKYKAMRSLGPLSHIHSCTRTSWRIGLASRSR</sequence>
<proteinExistence type="predicted"/>
<keyword evidence="2" id="KW-1185">Reference proteome</keyword>
<evidence type="ECO:0000313" key="1">
    <source>
        <dbReference type="EMBL" id="KAJ1136847.1"/>
    </source>
</evidence>
<name>A0AAV7QC70_PLEWA</name>
<comment type="caution">
    <text evidence="1">The sequence shown here is derived from an EMBL/GenBank/DDBJ whole genome shotgun (WGS) entry which is preliminary data.</text>
</comment>
<accession>A0AAV7QC70</accession>
<reference evidence="1" key="1">
    <citation type="journal article" date="2022" name="bioRxiv">
        <title>Sequencing and chromosome-scale assembly of the giantPleurodeles waltlgenome.</title>
        <authorList>
            <person name="Brown T."/>
            <person name="Elewa A."/>
            <person name="Iarovenko S."/>
            <person name="Subramanian E."/>
            <person name="Araus A.J."/>
            <person name="Petzold A."/>
            <person name="Susuki M."/>
            <person name="Suzuki K.-i.T."/>
            <person name="Hayashi T."/>
            <person name="Toyoda A."/>
            <person name="Oliveira C."/>
            <person name="Osipova E."/>
            <person name="Leigh N.D."/>
            <person name="Simon A."/>
            <person name="Yun M.H."/>
        </authorList>
    </citation>
    <scope>NUCLEOTIDE SEQUENCE</scope>
    <source>
        <strain evidence="1">20211129_DDA</strain>
        <tissue evidence="1">Liver</tissue>
    </source>
</reference>
<dbReference type="Proteomes" id="UP001066276">
    <property type="component" value="Chromosome 6"/>
</dbReference>
<dbReference type="AlphaFoldDB" id="A0AAV7QC70"/>
<gene>
    <name evidence="1" type="ORF">NDU88_003261</name>
</gene>